<dbReference type="eggNOG" id="KOG2369">
    <property type="taxonomic scope" value="Eukaryota"/>
</dbReference>
<dbReference type="Pfam" id="PF02450">
    <property type="entry name" value="LCAT"/>
    <property type="match status" value="1"/>
</dbReference>
<dbReference type="PANTHER" id="PTHR11440">
    <property type="entry name" value="LECITHIN-CHOLESTEROL ACYLTRANSFERASE-RELATED"/>
    <property type="match status" value="1"/>
</dbReference>
<dbReference type="Proteomes" id="UP000008022">
    <property type="component" value="Unassembled WGS sequence"/>
</dbReference>
<feature type="chain" id="PRO_5002368780" description="AB hydrolase-1 domain-containing protein" evidence="1">
    <location>
        <begin position="24"/>
        <end position="447"/>
    </location>
</feature>
<name>A0A0E0NH42_ORYRU</name>
<reference evidence="2" key="2">
    <citation type="submission" date="2015-06" db="UniProtKB">
        <authorList>
            <consortium name="EnsemblPlants"/>
        </authorList>
    </citation>
    <scope>IDENTIFICATION</scope>
</reference>
<reference evidence="3" key="1">
    <citation type="submission" date="2013-06" db="EMBL/GenBank/DDBJ databases">
        <authorList>
            <person name="Zhao Q."/>
        </authorList>
    </citation>
    <scope>NUCLEOTIDE SEQUENCE</scope>
    <source>
        <strain evidence="3">cv. W1943</strain>
    </source>
</reference>
<proteinExistence type="predicted"/>
<dbReference type="InterPro" id="IPR003386">
    <property type="entry name" value="LACT/PDAT_acylTrfase"/>
</dbReference>
<dbReference type="Gene3D" id="3.40.50.1820">
    <property type="entry name" value="alpha/beta hydrolase"/>
    <property type="match status" value="1"/>
</dbReference>
<accession>A0A0E0NH42</accession>
<dbReference type="Gramene" id="ORUFI02G23570.1">
    <property type="protein sequence ID" value="ORUFI02G23570.1"/>
    <property type="gene ID" value="ORUFI02G23570"/>
</dbReference>
<protein>
    <recommendedName>
        <fullName evidence="4">AB hydrolase-1 domain-containing protein</fullName>
    </recommendedName>
</protein>
<dbReference type="InterPro" id="IPR029058">
    <property type="entry name" value="AB_hydrolase_fold"/>
</dbReference>
<dbReference type="GO" id="GO:0006629">
    <property type="term" value="P:lipid metabolic process"/>
    <property type="evidence" value="ECO:0007669"/>
    <property type="project" value="InterPro"/>
</dbReference>
<keyword evidence="3" id="KW-1185">Reference proteome</keyword>
<feature type="signal peptide" evidence="1">
    <location>
        <begin position="1"/>
        <end position="23"/>
    </location>
</feature>
<evidence type="ECO:0000313" key="3">
    <source>
        <dbReference type="Proteomes" id="UP000008022"/>
    </source>
</evidence>
<keyword evidence="1" id="KW-0732">Signal</keyword>
<evidence type="ECO:0000256" key="1">
    <source>
        <dbReference type="SAM" id="SignalP"/>
    </source>
</evidence>
<dbReference type="EnsemblPlants" id="ORUFI02G23570.1">
    <property type="protein sequence ID" value="ORUFI02G23570.1"/>
    <property type="gene ID" value="ORUFI02G23570"/>
</dbReference>
<dbReference type="GO" id="GO:0008374">
    <property type="term" value="F:O-acyltransferase activity"/>
    <property type="evidence" value="ECO:0007669"/>
    <property type="project" value="InterPro"/>
</dbReference>
<dbReference type="HOGENOM" id="CLU_037070_2_0_1"/>
<dbReference type="SUPFAM" id="SSF53474">
    <property type="entry name" value="alpha/beta-Hydrolases"/>
    <property type="match status" value="1"/>
</dbReference>
<organism evidence="2 3">
    <name type="scientific">Oryza rufipogon</name>
    <name type="common">Brownbeard rice</name>
    <name type="synonym">Asian wild rice</name>
    <dbReference type="NCBI Taxonomy" id="4529"/>
    <lineage>
        <taxon>Eukaryota</taxon>
        <taxon>Viridiplantae</taxon>
        <taxon>Streptophyta</taxon>
        <taxon>Embryophyta</taxon>
        <taxon>Tracheophyta</taxon>
        <taxon>Spermatophyta</taxon>
        <taxon>Magnoliopsida</taxon>
        <taxon>Liliopsida</taxon>
        <taxon>Poales</taxon>
        <taxon>Poaceae</taxon>
        <taxon>BOP clade</taxon>
        <taxon>Oryzoideae</taxon>
        <taxon>Oryzeae</taxon>
        <taxon>Oryzinae</taxon>
        <taxon>Oryza</taxon>
    </lineage>
</organism>
<sequence>MASIVPVLLRLLLLLLPLPLIRDHLWPSHRRPTPQDDAGELHPIFLVPGASCSDLEARLTEAYRPSTAHCGAMKGKGWFGLWENNTELLVHDYADCSLEQMTLVYDPAANEYRNLPGVETRVPNFGSAWSFGYKNPVNRLQRAQCLGKLRDWLEELGYRDGDTMFGAPYDFRYAPPVPGQTSEVYSRYFSEFMALVEAATKKKQKKAVILGHSYGGMVALEFVRSTPRAWRDAHIERLVLVAPTLQDGFVGSVMKFITGTGIIFVPTATSTRPMWRSFESAMASFPSPAVFGREPLVVTKRRNYSACDMEDLLAALGFGEGVEPFRRRAVPRMYSLEAPMVPMTCINAVGNKTPLQLVLWDDDDDDLLDASPEVAAYGDGDGEINLISMLAFDTEMGRQPGQEKRFKSVKIANANHSTIAIYDFALKRIIQEIIEVNQLCVYRWVGW</sequence>
<dbReference type="OMA" id="MYSLEAP"/>
<dbReference type="STRING" id="4529.A0A0E0NH42"/>
<evidence type="ECO:0000313" key="2">
    <source>
        <dbReference type="EnsemblPlants" id="ORUFI02G23570.1"/>
    </source>
</evidence>
<dbReference type="AlphaFoldDB" id="A0A0E0NH42"/>
<evidence type="ECO:0008006" key="4">
    <source>
        <dbReference type="Google" id="ProtNLM"/>
    </source>
</evidence>